<evidence type="ECO:0000313" key="11">
    <source>
        <dbReference type="EMBL" id="OTF94133.1"/>
    </source>
</evidence>
<evidence type="ECO:0000259" key="9">
    <source>
        <dbReference type="PROSITE" id="PS50157"/>
    </source>
</evidence>
<dbReference type="EMBL" id="MNCJ02000330">
    <property type="protein sequence ID" value="KAF5763183.1"/>
    <property type="molecule type" value="Genomic_DNA"/>
</dbReference>
<dbReference type="Pfam" id="PF13912">
    <property type="entry name" value="zf-C2H2_6"/>
    <property type="match status" value="1"/>
</dbReference>
<dbReference type="PANTHER" id="PTHR45801:SF110">
    <property type="entry name" value="TRANSCRIPTIONAL REGULATOR SUPERMAN"/>
    <property type="match status" value="1"/>
</dbReference>
<dbReference type="InParanoid" id="A0A251S5U4"/>
<dbReference type="GO" id="GO:0008270">
    <property type="term" value="F:zinc ion binding"/>
    <property type="evidence" value="ECO:0007669"/>
    <property type="project" value="UniProtKB-KW"/>
</dbReference>
<dbReference type="SMART" id="SM00355">
    <property type="entry name" value="ZnF_C2H2"/>
    <property type="match status" value="1"/>
</dbReference>
<dbReference type="EMBL" id="CM007904">
    <property type="protein sequence ID" value="OTF94133.1"/>
    <property type="molecule type" value="Genomic_DNA"/>
</dbReference>
<dbReference type="Gene3D" id="3.30.160.60">
    <property type="entry name" value="Classic Zinc Finger"/>
    <property type="match status" value="1"/>
</dbReference>
<evidence type="ECO:0000256" key="1">
    <source>
        <dbReference type="ARBA" id="ARBA00004123"/>
    </source>
</evidence>
<dbReference type="PROSITE" id="PS00028">
    <property type="entry name" value="ZINC_FINGER_C2H2_1"/>
    <property type="match status" value="1"/>
</dbReference>
<dbReference type="OMA" id="ENACETM"/>
<dbReference type="SUPFAM" id="SSF57667">
    <property type="entry name" value="beta-beta-alpha zinc fingers"/>
    <property type="match status" value="1"/>
</dbReference>
<proteinExistence type="predicted"/>
<dbReference type="PROSITE" id="PS50157">
    <property type="entry name" value="ZINC_FINGER_C2H2_2"/>
    <property type="match status" value="1"/>
</dbReference>
<evidence type="ECO:0000256" key="5">
    <source>
        <dbReference type="ARBA" id="ARBA00023015"/>
    </source>
</evidence>
<keyword evidence="3 8" id="KW-0863">Zinc-finger</keyword>
<dbReference type="Proteomes" id="UP000215914">
    <property type="component" value="Chromosome 15"/>
</dbReference>
<evidence type="ECO:0000256" key="3">
    <source>
        <dbReference type="ARBA" id="ARBA00022771"/>
    </source>
</evidence>
<dbReference type="AlphaFoldDB" id="A0A251S5U4"/>
<evidence type="ECO:0000313" key="10">
    <source>
        <dbReference type="EMBL" id="KAF5763183.1"/>
    </source>
</evidence>
<comment type="subcellular location">
    <subcellularLocation>
        <location evidence="1">Nucleus</location>
    </subcellularLocation>
</comment>
<sequence>MEKRNCVRDDNRLKDLNFLGARSATNGVFSDFLRDKDGVNGEVGDLVHGFSWPPRSYTCTFCKREFRSAQALGGHMNVHRRDRARLRQMSSSQNFSSNYSSLFKLNLHPNPNSNPNFSPQFSSNLSPSTTVLSPSYVQHDLSYSSPTGNTSYCLRDKGGEDLTMKKSHIPGFGFCKFLGFPCENEGKIVKNSEIVRWDSEIGLFGESETDDLDLELRLGCS</sequence>
<keyword evidence="7" id="KW-0539">Nucleus</keyword>
<dbReference type="InterPro" id="IPR036236">
    <property type="entry name" value="Znf_C2H2_sf"/>
</dbReference>
<reference evidence="10 12" key="1">
    <citation type="journal article" date="2017" name="Nature">
        <title>The sunflower genome provides insights into oil metabolism, flowering and Asterid evolution.</title>
        <authorList>
            <person name="Badouin H."/>
            <person name="Gouzy J."/>
            <person name="Grassa C.J."/>
            <person name="Murat F."/>
            <person name="Staton S.E."/>
            <person name="Cottret L."/>
            <person name="Lelandais-Briere C."/>
            <person name="Owens G.L."/>
            <person name="Carrere S."/>
            <person name="Mayjonade B."/>
            <person name="Legrand L."/>
            <person name="Gill N."/>
            <person name="Kane N.C."/>
            <person name="Bowers J.E."/>
            <person name="Hubner S."/>
            <person name="Bellec A."/>
            <person name="Berard A."/>
            <person name="Berges H."/>
            <person name="Blanchet N."/>
            <person name="Boniface M.C."/>
            <person name="Brunel D."/>
            <person name="Catrice O."/>
            <person name="Chaidir N."/>
            <person name="Claudel C."/>
            <person name="Donnadieu C."/>
            <person name="Faraut T."/>
            <person name="Fievet G."/>
            <person name="Helmstetter N."/>
            <person name="King M."/>
            <person name="Knapp S.J."/>
            <person name="Lai Z."/>
            <person name="Le Paslier M.C."/>
            <person name="Lippi Y."/>
            <person name="Lorenzon L."/>
            <person name="Mandel J.R."/>
            <person name="Marage G."/>
            <person name="Marchand G."/>
            <person name="Marquand E."/>
            <person name="Bret-Mestries E."/>
            <person name="Morien E."/>
            <person name="Nambeesan S."/>
            <person name="Nguyen T."/>
            <person name="Pegot-Espagnet P."/>
            <person name="Pouilly N."/>
            <person name="Raftis F."/>
            <person name="Sallet E."/>
            <person name="Schiex T."/>
            <person name="Thomas J."/>
            <person name="Vandecasteele C."/>
            <person name="Vares D."/>
            <person name="Vear F."/>
            <person name="Vautrin S."/>
            <person name="Crespi M."/>
            <person name="Mangin B."/>
            <person name="Burke J.M."/>
            <person name="Salse J."/>
            <person name="Munos S."/>
            <person name="Vincourt P."/>
            <person name="Rieseberg L.H."/>
            <person name="Langlade N.B."/>
        </authorList>
    </citation>
    <scope>NUCLEOTIDE SEQUENCE [LARGE SCALE GENOMIC DNA]</scope>
    <source>
        <strain evidence="12">cv. SF193</strain>
        <tissue evidence="10">Leaves</tissue>
    </source>
</reference>
<keyword evidence="5" id="KW-0805">Transcription regulation</keyword>
<dbReference type="OrthoDB" id="1708403at2759"/>
<dbReference type="InterPro" id="IPR052426">
    <property type="entry name" value="Plant_dev_regulator"/>
</dbReference>
<dbReference type="PANTHER" id="PTHR45801">
    <property type="entry name" value="OS07G0101800 PROTEIN"/>
    <property type="match status" value="1"/>
</dbReference>
<keyword evidence="6" id="KW-0804">Transcription</keyword>
<evidence type="ECO:0000256" key="8">
    <source>
        <dbReference type="PROSITE-ProRule" id="PRU00042"/>
    </source>
</evidence>
<name>A0A251S5U4_HELAN</name>
<evidence type="ECO:0000256" key="6">
    <source>
        <dbReference type="ARBA" id="ARBA00023163"/>
    </source>
</evidence>
<evidence type="ECO:0000256" key="7">
    <source>
        <dbReference type="ARBA" id="ARBA00023242"/>
    </source>
</evidence>
<organism evidence="11 12">
    <name type="scientific">Helianthus annuus</name>
    <name type="common">Common sunflower</name>
    <dbReference type="NCBI Taxonomy" id="4232"/>
    <lineage>
        <taxon>Eukaryota</taxon>
        <taxon>Viridiplantae</taxon>
        <taxon>Streptophyta</taxon>
        <taxon>Embryophyta</taxon>
        <taxon>Tracheophyta</taxon>
        <taxon>Spermatophyta</taxon>
        <taxon>Magnoliopsida</taxon>
        <taxon>eudicotyledons</taxon>
        <taxon>Gunneridae</taxon>
        <taxon>Pentapetalae</taxon>
        <taxon>asterids</taxon>
        <taxon>campanulids</taxon>
        <taxon>Asterales</taxon>
        <taxon>Asteraceae</taxon>
        <taxon>Asteroideae</taxon>
        <taxon>Heliantheae alliance</taxon>
        <taxon>Heliantheae</taxon>
        <taxon>Helianthus</taxon>
    </lineage>
</organism>
<protein>
    <submittedName>
        <fullName evidence="11">Putative C2H2 and C2HC zinc fingers superfamily protein</fullName>
    </submittedName>
    <submittedName>
        <fullName evidence="10">Transcription factor C2H2 family</fullName>
    </submittedName>
</protein>
<evidence type="ECO:0000256" key="2">
    <source>
        <dbReference type="ARBA" id="ARBA00022723"/>
    </source>
</evidence>
<evidence type="ECO:0000313" key="12">
    <source>
        <dbReference type="Proteomes" id="UP000215914"/>
    </source>
</evidence>
<keyword evidence="4" id="KW-0862">Zinc</keyword>
<dbReference type="GO" id="GO:0005634">
    <property type="term" value="C:nucleus"/>
    <property type="evidence" value="ECO:0007669"/>
    <property type="project" value="UniProtKB-SubCell"/>
</dbReference>
<dbReference type="Gramene" id="mRNA:HanXRQr2_Chr15g0677341">
    <property type="protein sequence ID" value="CDS:HanXRQr2_Chr15g0677341.1"/>
    <property type="gene ID" value="HanXRQr2_Chr15g0677341"/>
</dbReference>
<reference evidence="10" key="3">
    <citation type="submission" date="2020-06" db="EMBL/GenBank/DDBJ databases">
        <title>Helianthus annuus Genome sequencing and assembly Release 2.</title>
        <authorList>
            <person name="Gouzy J."/>
            <person name="Langlade N."/>
            <person name="Munos S."/>
        </authorList>
    </citation>
    <scope>NUCLEOTIDE SEQUENCE</scope>
    <source>
        <tissue evidence="10">Leaves</tissue>
    </source>
</reference>
<feature type="domain" description="C2H2-type" evidence="9">
    <location>
        <begin position="57"/>
        <end position="84"/>
    </location>
</feature>
<reference evidence="11" key="2">
    <citation type="submission" date="2017-02" db="EMBL/GenBank/DDBJ databases">
        <title>Sunflower complete genome.</title>
        <authorList>
            <person name="Langlade N."/>
            <person name="Munos S."/>
        </authorList>
    </citation>
    <scope>NUCLEOTIDE SEQUENCE [LARGE SCALE GENOMIC DNA]</scope>
    <source>
        <tissue evidence="11">Leaves</tissue>
    </source>
</reference>
<dbReference type="InterPro" id="IPR013087">
    <property type="entry name" value="Znf_C2H2_type"/>
</dbReference>
<keyword evidence="12" id="KW-1185">Reference proteome</keyword>
<gene>
    <name evidence="11" type="primary">SUP</name>
    <name evidence="11" type="ORF">HannXRQ_Chr15g0468801</name>
    <name evidence="10" type="ORF">HanXRQr2_Chr15g0677341</name>
</gene>
<dbReference type="STRING" id="4232.A0A251S5U4"/>
<evidence type="ECO:0000256" key="4">
    <source>
        <dbReference type="ARBA" id="ARBA00022833"/>
    </source>
</evidence>
<accession>A0A251S5U4</accession>
<keyword evidence="2" id="KW-0479">Metal-binding</keyword>